<dbReference type="EMBL" id="UINC01139795">
    <property type="protein sequence ID" value="SVD26564.1"/>
    <property type="molecule type" value="Genomic_DNA"/>
</dbReference>
<proteinExistence type="predicted"/>
<gene>
    <name evidence="1" type="ORF">METZ01_LOCUS379418</name>
</gene>
<accession>A0A382TWX0</accession>
<name>A0A382TWX0_9ZZZZ</name>
<organism evidence="1">
    <name type="scientific">marine metagenome</name>
    <dbReference type="NCBI Taxonomy" id="408172"/>
    <lineage>
        <taxon>unclassified sequences</taxon>
        <taxon>metagenomes</taxon>
        <taxon>ecological metagenomes</taxon>
    </lineage>
</organism>
<protein>
    <submittedName>
        <fullName evidence="1">Uncharacterized protein</fullName>
    </submittedName>
</protein>
<reference evidence="1" key="1">
    <citation type="submission" date="2018-05" db="EMBL/GenBank/DDBJ databases">
        <authorList>
            <person name="Lanie J.A."/>
            <person name="Ng W.-L."/>
            <person name="Kazmierczak K.M."/>
            <person name="Andrzejewski T.M."/>
            <person name="Davidsen T.M."/>
            <person name="Wayne K.J."/>
            <person name="Tettelin H."/>
            <person name="Glass J.I."/>
            <person name="Rusch D."/>
            <person name="Podicherti R."/>
            <person name="Tsui H.-C.T."/>
            <person name="Winkler M.E."/>
        </authorList>
    </citation>
    <scope>NUCLEOTIDE SEQUENCE</scope>
</reference>
<evidence type="ECO:0000313" key="1">
    <source>
        <dbReference type="EMBL" id="SVD26564.1"/>
    </source>
</evidence>
<dbReference type="AlphaFoldDB" id="A0A382TWX0"/>
<sequence>MELEACGLYPLALAHASWIWLMRLVFRVCDMLHVPVPAATTVTALVALSGCRTVTARVYNRGPMSPGLTRGCVILRVA</sequence>